<dbReference type="AlphaFoldDB" id="A0A1Y1JJB3"/>
<dbReference type="Gene3D" id="3.40.50.1820">
    <property type="entry name" value="alpha/beta hydrolase"/>
    <property type="match status" value="2"/>
</dbReference>
<sequence>MSLLFLLIALWHLFVPTSVWGFTPSLRDVYSAFLTTPYNIIFTNSQRTGEVDSSLYDDKEGFEKLVSSAEKEEGTVTFAQPKSEEEMKGQSAETGNVLVDRDTIYQEKETLMKDANTNEKETTMKDANTGEKETTMKDANTVEKETTMKDANTVEKETTMKESDSGEEKLMKKKTEEKEPEGTLRNVRKALEKKKHNFFSKMYSNHGGRKKMKKEKSNDITKKKDINKLPTTFLLPGVGGSTLIIQYENALIPSCSNDVLNSKPFRMWVSLPRLFSLTSNVYCLFDTLRLTYNSEKKIYQNQTGVKVTVENYGYLKGVEYLDYINNVGIGVTGYYNDVSSHFVSNGYVDGESIIGAPYDWRYPLYQQDYKLFKESIETAYEKRNGMKVNLMGHSLGGLFINYFLTHLVDKEWKTKYLNAILYMSSPFKGTVKTIRALLHGNRDSVSFKITSLIRISISDTMMKAIGNSMGSLFDLIPYKEYYEHDQVVILINTDTTPIDENYMQQVVMSCGIYNRECYLNRSDVKLKVYTLSDWHELLNDDLMEKYNNHKPHREIDFSVDHGVPIYCVYSSLNKKNTDYMLFFQKEDLKEPIIYHGNGDGTVPLESLAACSNFYNAKEIKYFENYTHIGILHNAEVVKYVYNVLQLPEDNEKLSIETSEFIAAE</sequence>
<keyword evidence="3" id="KW-0012">Acyltransferase</keyword>
<comment type="caution">
    <text evidence="3">The sequence shown here is derived from an EMBL/GenBank/DDBJ whole genome shotgun (WGS) entry which is preliminary data.</text>
</comment>
<dbReference type="InterPro" id="IPR003386">
    <property type="entry name" value="LACT/PDAT_acylTrfase"/>
</dbReference>
<feature type="chain" id="PRO_5012440436" evidence="2">
    <location>
        <begin position="22"/>
        <end position="664"/>
    </location>
</feature>
<evidence type="ECO:0000256" key="2">
    <source>
        <dbReference type="SAM" id="SignalP"/>
    </source>
</evidence>
<evidence type="ECO:0000256" key="1">
    <source>
        <dbReference type="SAM" id="MobiDB-lite"/>
    </source>
</evidence>
<name>A0A1Y1JJB3_PLAGO</name>
<feature type="signal peptide" evidence="2">
    <location>
        <begin position="1"/>
        <end position="21"/>
    </location>
</feature>
<evidence type="ECO:0000313" key="3">
    <source>
        <dbReference type="EMBL" id="GAW81738.1"/>
    </source>
</evidence>
<dbReference type="SUPFAM" id="SSF53474">
    <property type="entry name" value="alpha/beta-Hydrolases"/>
    <property type="match status" value="1"/>
</dbReference>
<proteinExistence type="predicted"/>
<dbReference type="RefSeq" id="XP_028544327.1">
    <property type="nucleotide sequence ID" value="XM_028688526.1"/>
</dbReference>
<gene>
    <name evidence="3" type="ORF">PGO_111880</name>
</gene>
<dbReference type="EMBL" id="BDQF01000012">
    <property type="protein sequence ID" value="GAW81738.1"/>
    <property type="molecule type" value="Genomic_DNA"/>
</dbReference>
<dbReference type="GO" id="GO:0006629">
    <property type="term" value="P:lipid metabolic process"/>
    <property type="evidence" value="ECO:0007669"/>
    <property type="project" value="InterPro"/>
</dbReference>
<keyword evidence="2" id="KW-0732">Signal</keyword>
<evidence type="ECO:0000313" key="4">
    <source>
        <dbReference type="Proteomes" id="UP000195521"/>
    </source>
</evidence>
<dbReference type="Pfam" id="PF02450">
    <property type="entry name" value="LCAT"/>
    <property type="match status" value="1"/>
</dbReference>
<feature type="region of interest" description="Disordered" evidence="1">
    <location>
        <begin position="157"/>
        <end position="182"/>
    </location>
</feature>
<dbReference type="InterPro" id="IPR029058">
    <property type="entry name" value="AB_hydrolase_fold"/>
</dbReference>
<dbReference type="GO" id="GO:0008374">
    <property type="term" value="F:O-acyltransferase activity"/>
    <property type="evidence" value="ECO:0007669"/>
    <property type="project" value="InterPro"/>
</dbReference>
<protein>
    <submittedName>
        <fullName evidence="3">Phosphatidylcholine-sterol acyltransferase</fullName>
    </submittedName>
</protein>
<dbReference type="PANTHER" id="PTHR11440">
    <property type="entry name" value="LECITHIN-CHOLESTEROL ACYLTRANSFERASE-RELATED"/>
    <property type="match status" value="1"/>
</dbReference>
<dbReference type="GeneID" id="39748467"/>
<dbReference type="OMA" id="YMSSPFK"/>
<dbReference type="OrthoDB" id="190846at2759"/>
<reference evidence="4" key="1">
    <citation type="submission" date="2017-04" db="EMBL/GenBank/DDBJ databases">
        <title>Plasmodium gonderi genome.</title>
        <authorList>
            <person name="Arisue N."/>
            <person name="Honma H."/>
            <person name="Kawai S."/>
            <person name="Tougan T."/>
            <person name="Tanabe K."/>
            <person name="Horii T."/>
        </authorList>
    </citation>
    <scope>NUCLEOTIDE SEQUENCE [LARGE SCALE GENOMIC DNA]</scope>
    <source>
        <strain evidence="4">ATCC 30045</strain>
    </source>
</reference>
<keyword evidence="4" id="KW-1185">Reference proteome</keyword>
<organism evidence="3 4">
    <name type="scientific">Plasmodium gonderi</name>
    <dbReference type="NCBI Taxonomy" id="77519"/>
    <lineage>
        <taxon>Eukaryota</taxon>
        <taxon>Sar</taxon>
        <taxon>Alveolata</taxon>
        <taxon>Apicomplexa</taxon>
        <taxon>Aconoidasida</taxon>
        <taxon>Haemosporida</taxon>
        <taxon>Plasmodiidae</taxon>
        <taxon>Plasmodium</taxon>
        <taxon>Plasmodium (Plasmodium)</taxon>
    </lineage>
</organism>
<keyword evidence="3" id="KW-0808">Transferase</keyword>
<dbReference type="Proteomes" id="UP000195521">
    <property type="component" value="Unassembled WGS sequence"/>
</dbReference>
<accession>A0A1Y1JJB3</accession>